<keyword evidence="3" id="KW-1185">Reference proteome</keyword>
<dbReference type="AlphaFoldDB" id="A0A4R6UR06"/>
<dbReference type="NCBIfam" id="TIGR01509">
    <property type="entry name" value="HAD-SF-IA-v3"/>
    <property type="match status" value="1"/>
</dbReference>
<evidence type="ECO:0000256" key="1">
    <source>
        <dbReference type="ARBA" id="ARBA00022723"/>
    </source>
</evidence>
<dbReference type="NCBIfam" id="NF011564">
    <property type="entry name" value="PRK14988.1"/>
    <property type="match status" value="1"/>
</dbReference>
<dbReference type="GO" id="GO:0046872">
    <property type="term" value="F:metal ion binding"/>
    <property type="evidence" value="ECO:0007669"/>
    <property type="project" value="UniProtKB-KW"/>
</dbReference>
<dbReference type="InterPro" id="IPR006439">
    <property type="entry name" value="HAD-SF_hydro_IA"/>
</dbReference>
<dbReference type="GO" id="GO:0005829">
    <property type="term" value="C:cytosol"/>
    <property type="evidence" value="ECO:0007669"/>
    <property type="project" value="TreeGrafter"/>
</dbReference>
<dbReference type="PANTHER" id="PTHR43434">
    <property type="entry name" value="PHOSPHOGLYCOLATE PHOSPHATASE"/>
    <property type="match status" value="1"/>
</dbReference>
<dbReference type="GO" id="GO:0008967">
    <property type="term" value="F:phosphoglycolate phosphatase activity"/>
    <property type="evidence" value="ECO:0007669"/>
    <property type="project" value="TreeGrafter"/>
</dbReference>
<dbReference type="InterPro" id="IPR023214">
    <property type="entry name" value="HAD_sf"/>
</dbReference>
<evidence type="ECO:0000313" key="2">
    <source>
        <dbReference type="EMBL" id="TDQ49690.1"/>
    </source>
</evidence>
<dbReference type="InterPro" id="IPR050155">
    <property type="entry name" value="HAD-like_hydrolase_sf"/>
</dbReference>
<keyword evidence="1" id="KW-0479">Metal-binding</keyword>
<dbReference type="Pfam" id="PF00702">
    <property type="entry name" value="Hydrolase"/>
    <property type="match status" value="1"/>
</dbReference>
<comment type="caution">
    <text evidence="2">The sequence shown here is derived from an EMBL/GenBank/DDBJ whole genome shotgun (WGS) entry which is preliminary data.</text>
</comment>
<dbReference type="SFLD" id="SFLDG01129">
    <property type="entry name" value="C1.5:_HAD__Beta-PGM__Phosphata"/>
    <property type="match status" value="1"/>
</dbReference>
<dbReference type="SFLD" id="SFLDS00003">
    <property type="entry name" value="Haloacid_Dehalogenase"/>
    <property type="match status" value="1"/>
</dbReference>
<name>A0A4R6UR06_9GAMM</name>
<gene>
    <name evidence="2" type="ORF">EV696_10358</name>
</gene>
<reference evidence="2 3" key="1">
    <citation type="submission" date="2019-03" db="EMBL/GenBank/DDBJ databases">
        <title>Genomic Encyclopedia of Type Strains, Phase IV (KMG-IV): sequencing the most valuable type-strain genomes for metagenomic binning, comparative biology and taxonomic classification.</title>
        <authorList>
            <person name="Goeker M."/>
        </authorList>
    </citation>
    <scope>NUCLEOTIDE SEQUENCE [LARGE SCALE GENOMIC DNA]</scope>
    <source>
        <strain evidence="2 3">DSM 103792</strain>
    </source>
</reference>
<dbReference type="SUPFAM" id="SSF56784">
    <property type="entry name" value="HAD-like"/>
    <property type="match status" value="1"/>
</dbReference>
<dbReference type="Gene3D" id="3.40.50.1000">
    <property type="entry name" value="HAD superfamily/HAD-like"/>
    <property type="match status" value="1"/>
</dbReference>
<evidence type="ECO:0000313" key="3">
    <source>
        <dbReference type="Proteomes" id="UP000295375"/>
    </source>
</evidence>
<dbReference type="InterPro" id="IPR036412">
    <property type="entry name" value="HAD-like_sf"/>
</dbReference>
<proteinExistence type="predicted"/>
<dbReference type="PANTHER" id="PTHR43434:SF3">
    <property type="entry name" value="GMP_IMP NUCLEOTIDASE YRFG"/>
    <property type="match status" value="1"/>
</dbReference>
<dbReference type="GO" id="GO:0006281">
    <property type="term" value="P:DNA repair"/>
    <property type="evidence" value="ECO:0007669"/>
    <property type="project" value="TreeGrafter"/>
</dbReference>
<accession>A0A4R6UR06</accession>
<organism evidence="2 3">
    <name type="scientific">Permianibacter aggregans</name>
    <dbReference type="NCBI Taxonomy" id="1510150"/>
    <lineage>
        <taxon>Bacteria</taxon>
        <taxon>Pseudomonadati</taxon>
        <taxon>Pseudomonadota</taxon>
        <taxon>Gammaproteobacteria</taxon>
        <taxon>Pseudomonadales</taxon>
        <taxon>Pseudomonadaceae</taxon>
        <taxon>Permianibacter</taxon>
    </lineage>
</organism>
<dbReference type="Proteomes" id="UP000295375">
    <property type="component" value="Unassembled WGS sequence"/>
</dbReference>
<protein>
    <submittedName>
        <fullName evidence="2">Putative hydrolase of the HAD superfamily</fullName>
    </submittedName>
</protein>
<dbReference type="CDD" id="cd01427">
    <property type="entry name" value="HAD_like"/>
    <property type="match status" value="1"/>
</dbReference>
<dbReference type="EMBL" id="SNYM01000003">
    <property type="protein sequence ID" value="TDQ49690.1"/>
    <property type="molecule type" value="Genomic_DNA"/>
</dbReference>
<keyword evidence="2" id="KW-0378">Hydrolase</keyword>
<sequence>MKDSAVTTETTLAIDWSQIDTVLFDMDGTLLDLHFDNFFWLDHLPQRYAEIHRQDEAEVREKLAKKFAAKRGQLDWYCVDYWSRELALNIEALKHEIGDKIAFRPFATEFLLWLKHHDKRCYLATNAHRKSLELKLARTAMHDHFVAMISSHDYGYPKEHDGFWQALVQAHGMDLSRALFVDDSLDVLRAAKRNGVGHLLAIPNPDSRHPSRDTGEFIAIGDFRLLMQNG</sequence>